<dbReference type="EMBL" id="JX515788">
    <property type="protein sequence ID" value="AFX59646.1"/>
    <property type="molecule type" value="Genomic_DNA"/>
</dbReference>
<protein>
    <submittedName>
        <fullName evidence="2">ORF313</fullName>
    </submittedName>
    <submittedName>
        <fullName evidence="1">Wsv272</fullName>
    </submittedName>
</protein>
<reference evidence="3" key="2">
    <citation type="submission" date="2012-08" db="EMBL/GenBank/DDBJ databases">
        <authorList>
            <person name="Choi T.-J."/>
        </authorList>
    </citation>
    <scope>NUCLEOTIDE SEQUENCE [LARGE SCALE GENOMIC DNA]</scope>
    <source>
        <strain evidence="3">K-LV1</strain>
    </source>
</reference>
<evidence type="ECO:0000313" key="2">
    <source>
        <dbReference type="EMBL" id="ATU83997.1"/>
    </source>
</evidence>
<name>K7WD00_9VIRU</name>
<evidence type="ECO:0000313" key="1">
    <source>
        <dbReference type="EMBL" id="AFX59646.1"/>
    </source>
</evidence>
<dbReference type="EMBL" id="MF768985">
    <property type="protein sequence ID" value="ATU83997.1"/>
    <property type="molecule type" value="Genomic_DNA"/>
</dbReference>
<reference evidence="1" key="1">
    <citation type="submission" date="2012-08" db="EMBL/GenBank/DDBJ databases">
        <title>Cassytha pubescens and C. glabella (Lauraceae) are not disjunctly distributed between Australia and the Ryukyu Archipelago of Japan - evidence from morphological and molecular data.</title>
        <authorList>
            <person name="Kokubugata G."/>
            <person name="Nakamura K."/>
            <person name="Forster P.I."/>
            <person name="Wilson G.W."/>
            <person name="Holland A.E."/>
            <person name="Hirayama Y."/>
            <person name="Yokota M."/>
        </authorList>
    </citation>
    <scope>NUCLEOTIDE SEQUENCE</scope>
    <source>
        <strain evidence="1">K-LV1</strain>
    </source>
</reference>
<reference evidence="2" key="3">
    <citation type="journal article" date="2018" name="Aquaculture">
        <title>Complete genome sequence of a white spot syndrome virus associated with a disease incursion in Australia.</title>
        <authorList>
            <person name="Oakey J."/>
            <person name="Smith C.S."/>
        </authorList>
    </citation>
    <scope>NUCLEOTIDE SEQUENCE [LARGE SCALE GENOMIC DNA]</scope>
    <source>
        <strain evidence="2">WSSV-AU</strain>
    </source>
</reference>
<dbReference type="Proteomes" id="UP000267516">
    <property type="component" value="Segment"/>
</dbReference>
<dbReference type="Proteomes" id="UP000277283">
    <property type="component" value="Segment"/>
</dbReference>
<proteinExistence type="predicted"/>
<gene>
    <name evidence="1" type="ORF">wssv_02690</name>
</gene>
<organism evidence="1 3">
    <name type="scientific">White spot syndrome virus</name>
    <dbReference type="NCBI Taxonomy" id="342409"/>
    <lineage>
        <taxon>Viruses</taxon>
        <taxon>Viruses incertae sedis</taxon>
        <taxon>Naldaviricetes</taxon>
        <taxon>Nimaviridae</taxon>
        <taxon>Whispovirus</taxon>
    </lineage>
</organism>
<evidence type="ECO:0000313" key="3">
    <source>
        <dbReference type="Proteomes" id="UP000277283"/>
    </source>
</evidence>
<accession>K7WD00</accession>
<sequence>MEVVAVTVKKRKKLVLHPNGKEVVVLEVLLQRKKNAPILSKIGSMMLKVYSASLQISSLIFPLLMILETK</sequence>